<comment type="similarity">
    <text evidence="6">Belongs to the ABC-4 integral membrane protein family.</text>
</comment>
<evidence type="ECO:0000313" key="10">
    <source>
        <dbReference type="EMBL" id="MBB5059059.1"/>
    </source>
</evidence>
<evidence type="ECO:0000256" key="1">
    <source>
        <dbReference type="ARBA" id="ARBA00004651"/>
    </source>
</evidence>
<evidence type="ECO:0000256" key="5">
    <source>
        <dbReference type="ARBA" id="ARBA00023136"/>
    </source>
</evidence>
<feature type="transmembrane region" description="Helical" evidence="7">
    <location>
        <begin position="96"/>
        <end position="118"/>
    </location>
</feature>
<keyword evidence="11" id="KW-1185">Reference proteome</keyword>
<organism evidence="10 11">
    <name type="scientific">Granulicella aggregans</name>
    <dbReference type="NCBI Taxonomy" id="474949"/>
    <lineage>
        <taxon>Bacteria</taxon>
        <taxon>Pseudomonadati</taxon>
        <taxon>Acidobacteriota</taxon>
        <taxon>Terriglobia</taxon>
        <taxon>Terriglobales</taxon>
        <taxon>Acidobacteriaceae</taxon>
        <taxon>Granulicella</taxon>
    </lineage>
</organism>
<dbReference type="InterPro" id="IPR047928">
    <property type="entry name" value="Perm_prefix_1"/>
</dbReference>
<evidence type="ECO:0000256" key="2">
    <source>
        <dbReference type="ARBA" id="ARBA00022475"/>
    </source>
</evidence>
<feature type="transmembrane region" description="Helical" evidence="7">
    <location>
        <begin position="532"/>
        <end position="552"/>
    </location>
</feature>
<evidence type="ECO:0000256" key="3">
    <source>
        <dbReference type="ARBA" id="ARBA00022692"/>
    </source>
</evidence>
<evidence type="ECO:0000259" key="8">
    <source>
        <dbReference type="Pfam" id="PF02687"/>
    </source>
</evidence>
<dbReference type="PANTHER" id="PTHR30572:SF4">
    <property type="entry name" value="ABC TRANSPORTER PERMEASE YTRF"/>
    <property type="match status" value="1"/>
</dbReference>
<feature type="transmembrane region" description="Helical" evidence="7">
    <location>
        <begin position="481"/>
        <end position="499"/>
    </location>
</feature>
<keyword evidence="4 7" id="KW-1133">Transmembrane helix</keyword>
<sequence length="914" mass="99219">MSLPTRLRSFVRSLVHRSTLENEMKSEVWFHVESRAADLEAAGLTRSQALRQAKVEFGPVATHTDGMRQALGLRWFDELRGDLLYSARMFRRTPGFALVAIASLALGIGANTVIFTLAKGVLLDRLAVRKPGELRLFAILLDKKSPVHSVWGSFFRNPDGRTYTSSFSYPAYQLLRQQNQAHPVIGDLFAFKDPRRMTISVDGHADVVSPEVVSGNYYEQLGVHASLGRAIKPSDDAVPGAGAVAVISDGLWSRMFGRSPLVIGKTIELNLIPVTIVGVNPPDFTGAAIVQSSPDVFLPLSMQPVLFPTGKASLLSNKDNWWLQVMARTKPGVKDSEARAAISVWLEQDIRATMKVGKDDQMPTFVLSDGSQGMASLNRTFKQPIFVLLAMTALVLLLASANLANLLLARSSSRQRELAVRMALGATRARVMRQVLTESLLLSSLGGTAGLMLGYLCRSAIPHLLTSAWDPTKLNTRFDLKIFAFTAALSILTGVLFGIGPAWKATRTEVNTGLKESSAASTRRRKGLAGPALVVFQVALSMLLVAGGGLFARTLVNLSKAEIGFDPSGILLFDVQAPEARYPKPRDITLHARIEEQIAAVPGVQSVTLTQLPMLASSMSNTDFVPTDQPKPAEGTAVANVNEVGRTFFSTFRIPILYGRGFGATDTTTSPAVAVVNEAIVKRFYPNQNPIGRTFKGDNDKVYQIVGVSRDSKYTDLRETIDPTFYILYNQSAEDSEMTYAVKTSIPTTDLLPRLRAAVQLIDRDLPLRDIRTQQEQIDATISQERLFATLTGAFGLLALTLACIGIYGIMAYDVARRTNEIGVRMALGARAGMVLRMILRESIWMAVAGIALGVAGAFGLTRFVSTMLYGLKAMDAATMIGAAAVLFVVAIAAGYGPARRASRIDPIVALRHE</sequence>
<feature type="domain" description="ABC3 transporter permease C-terminal" evidence="8">
    <location>
        <begin position="794"/>
        <end position="907"/>
    </location>
</feature>
<feature type="domain" description="MacB-like periplasmic core" evidence="9">
    <location>
        <begin position="538"/>
        <end position="736"/>
    </location>
</feature>
<evidence type="ECO:0000313" key="11">
    <source>
        <dbReference type="Proteomes" id="UP000540989"/>
    </source>
</evidence>
<evidence type="ECO:0000259" key="9">
    <source>
        <dbReference type="Pfam" id="PF12704"/>
    </source>
</evidence>
<keyword evidence="2" id="KW-1003">Cell membrane</keyword>
<dbReference type="GO" id="GO:0005886">
    <property type="term" value="C:plasma membrane"/>
    <property type="evidence" value="ECO:0007669"/>
    <property type="project" value="UniProtKB-SubCell"/>
</dbReference>
<dbReference type="RefSeq" id="WP_184219878.1">
    <property type="nucleotide sequence ID" value="NZ_JACHIP010000005.1"/>
</dbReference>
<evidence type="ECO:0000256" key="6">
    <source>
        <dbReference type="ARBA" id="ARBA00038076"/>
    </source>
</evidence>
<name>A0A7W8E594_9BACT</name>
<feature type="domain" description="ABC3 transporter permease C-terminal" evidence="8">
    <location>
        <begin position="391"/>
        <end position="509"/>
    </location>
</feature>
<feature type="transmembrane region" description="Helical" evidence="7">
    <location>
        <begin position="877"/>
        <end position="896"/>
    </location>
</feature>
<dbReference type="EMBL" id="JACHIP010000005">
    <property type="protein sequence ID" value="MBB5059059.1"/>
    <property type="molecule type" value="Genomic_DNA"/>
</dbReference>
<dbReference type="Pfam" id="PF12704">
    <property type="entry name" value="MacB_PCD"/>
    <property type="match status" value="2"/>
</dbReference>
<feature type="transmembrane region" description="Helical" evidence="7">
    <location>
        <begin position="440"/>
        <end position="461"/>
    </location>
</feature>
<feature type="transmembrane region" description="Helical" evidence="7">
    <location>
        <begin position="787"/>
        <end position="810"/>
    </location>
</feature>
<dbReference type="InterPro" id="IPR017800">
    <property type="entry name" value="ADOP"/>
</dbReference>
<keyword evidence="3 7" id="KW-0812">Transmembrane</keyword>
<dbReference type="GO" id="GO:0022857">
    <property type="term" value="F:transmembrane transporter activity"/>
    <property type="evidence" value="ECO:0007669"/>
    <property type="project" value="TreeGrafter"/>
</dbReference>
<dbReference type="Proteomes" id="UP000540989">
    <property type="component" value="Unassembled WGS sequence"/>
</dbReference>
<dbReference type="InterPro" id="IPR003838">
    <property type="entry name" value="ABC3_permease_C"/>
</dbReference>
<dbReference type="Pfam" id="PF02687">
    <property type="entry name" value="FtsX"/>
    <property type="match status" value="2"/>
</dbReference>
<comment type="caution">
    <text evidence="10">The sequence shown here is derived from an EMBL/GenBank/DDBJ whole genome shotgun (WGS) entry which is preliminary data.</text>
</comment>
<feature type="transmembrane region" description="Helical" evidence="7">
    <location>
        <begin position="844"/>
        <end position="865"/>
    </location>
</feature>
<keyword evidence="5 7" id="KW-0472">Membrane</keyword>
<comment type="subcellular location">
    <subcellularLocation>
        <location evidence="1">Cell membrane</location>
        <topology evidence="1">Multi-pass membrane protein</topology>
    </subcellularLocation>
</comment>
<evidence type="ECO:0000256" key="4">
    <source>
        <dbReference type="ARBA" id="ARBA00022989"/>
    </source>
</evidence>
<protein>
    <submittedName>
        <fullName evidence="10">Putative permease</fullName>
    </submittedName>
</protein>
<dbReference type="PANTHER" id="PTHR30572">
    <property type="entry name" value="MEMBRANE COMPONENT OF TRANSPORTER-RELATED"/>
    <property type="match status" value="1"/>
</dbReference>
<dbReference type="NCBIfam" id="NF038403">
    <property type="entry name" value="perm_prefix_1"/>
    <property type="match status" value="1"/>
</dbReference>
<accession>A0A7W8E594</accession>
<proteinExistence type="inferred from homology"/>
<feature type="transmembrane region" description="Helical" evidence="7">
    <location>
        <begin position="385"/>
        <end position="408"/>
    </location>
</feature>
<dbReference type="InterPro" id="IPR050250">
    <property type="entry name" value="Macrolide_Exporter_MacB"/>
</dbReference>
<dbReference type="AlphaFoldDB" id="A0A7W8E594"/>
<dbReference type="InterPro" id="IPR025857">
    <property type="entry name" value="MacB_PCD"/>
</dbReference>
<evidence type="ECO:0000256" key="7">
    <source>
        <dbReference type="SAM" id="Phobius"/>
    </source>
</evidence>
<reference evidence="10 11" key="1">
    <citation type="submission" date="2020-08" db="EMBL/GenBank/DDBJ databases">
        <title>Genomic Encyclopedia of Type Strains, Phase IV (KMG-V): Genome sequencing to study the core and pangenomes of soil and plant-associated prokaryotes.</title>
        <authorList>
            <person name="Whitman W."/>
        </authorList>
    </citation>
    <scope>NUCLEOTIDE SEQUENCE [LARGE SCALE GENOMIC DNA]</scope>
    <source>
        <strain evidence="10 11">M8UP14</strain>
    </source>
</reference>
<dbReference type="NCBIfam" id="TIGR03434">
    <property type="entry name" value="ADOP"/>
    <property type="match status" value="1"/>
</dbReference>
<feature type="domain" description="MacB-like periplasmic core" evidence="9">
    <location>
        <begin position="98"/>
        <end position="342"/>
    </location>
</feature>
<gene>
    <name evidence="10" type="ORF">HDF16_003782</name>
</gene>